<reference evidence="1" key="1">
    <citation type="submission" date="2014-09" db="EMBL/GenBank/DDBJ databases">
        <authorList>
            <person name="Magalhaes I.L.F."/>
            <person name="Oliveira U."/>
            <person name="Santos F.R."/>
            <person name="Vidigal T.H.D.A."/>
            <person name="Brescovit A.D."/>
            <person name="Santos A.J."/>
        </authorList>
    </citation>
    <scope>NUCLEOTIDE SEQUENCE</scope>
    <source>
        <tissue evidence="1">Shoot tissue taken approximately 20 cm above the soil surface</tissue>
    </source>
</reference>
<organism evidence="1">
    <name type="scientific">Arundo donax</name>
    <name type="common">Giant reed</name>
    <name type="synonym">Donax arundinaceus</name>
    <dbReference type="NCBI Taxonomy" id="35708"/>
    <lineage>
        <taxon>Eukaryota</taxon>
        <taxon>Viridiplantae</taxon>
        <taxon>Streptophyta</taxon>
        <taxon>Embryophyta</taxon>
        <taxon>Tracheophyta</taxon>
        <taxon>Spermatophyta</taxon>
        <taxon>Magnoliopsida</taxon>
        <taxon>Liliopsida</taxon>
        <taxon>Poales</taxon>
        <taxon>Poaceae</taxon>
        <taxon>PACMAD clade</taxon>
        <taxon>Arundinoideae</taxon>
        <taxon>Arundineae</taxon>
        <taxon>Arundo</taxon>
    </lineage>
</organism>
<evidence type="ECO:0000313" key="1">
    <source>
        <dbReference type="EMBL" id="JAD70625.1"/>
    </source>
</evidence>
<sequence length="39" mass="4536">MMLRLIAASFFYYSLQFANTCRFGQGHSQTFETLTINNL</sequence>
<proteinExistence type="predicted"/>
<dbReference type="EMBL" id="GBRH01227270">
    <property type="protein sequence ID" value="JAD70625.1"/>
    <property type="molecule type" value="Transcribed_RNA"/>
</dbReference>
<name>A0A0A9CB86_ARUDO</name>
<protein>
    <submittedName>
        <fullName evidence="1">Uncharacterized protein</fullName>
    </submittedName>
</protein>
<reference evidence="1" key="2">
    <citation type="journal article" date="2015" name="Data Brief">
        <title>Shoot transcriptome of the giant reed, Arundo donax.</title>
        <authorList>
            <person name="Barrero R.A."/>
            <person name="Guerrero F.D."/>
            <person name="Moolhuijzen P."/>
            <person name="Goolsby J.A."/>
            <person name="Tidwell J."/>
            <person name="Bellgard S.E."/>
            <person name="Bellgard M.I."/>
        </authorList>
    </citation>
    <scope>NUCLEOTIDE SEQUENCE</scope>
    <source>
        <tissue evidence="1">Shoot tissue taken approximately 20 cm above the soil surface</tissue>
    </source>
</reference>
<dbReference type="AlphaFoldDB" id="A0A0A9CB86"/>
<accession>A0A0A9CB86</accession>